<sequence>MFLGLFLSLFLSILPFSGNVTNAATPAVLSFTQGVQKTVLENGLTVLTKEVHTAPVVSVQVWYKVGSRNEGTGESGISHQLEHLMFKGTSDRPVQFGRLFSALGSQFNAFTSFDETAYFGTVQRDKLEALLTLESDRMKNALIGSEELTSEKRVVISELQGYENSPEYRLDREVRKAAFPNRAYGLPVGGTKADVEKFTVEQVRNYYQTYYSPDNATLVVTGDFTTEPTLKSIQATFGKLPKGKKTTVKVSPAVTAVSSPQKAPIVLKQPGSAALLQAVYPLPDIKHPDVPAIDVMDAILTGGRSSRLYQAVIESGLASSVSGSAAELIEPGWYDISATAAPEQEIRKIADVIQQSLTKLQQQPVTSEELNRAKTQLQASFILNNQDISSQASQLAYNQVIAGDYHYIEKYLSAIAQVTPQDVQRVAKTYLNPAKQTIGFFEPTQADGQPGTSSGGGRTTENFSPGQPVDPAELAKYLPPTTSATNSNQQSLPEQFTLANGLKVLLLQDRSLPTINISGQINAGNEFDNNQKAGLANLTATNLMNGTKTQDALTLAQTLEDKGTELDFSSSREGVSISGQGLSTNLPLLIQTIADVLQNANFPADQLELSRQRELTSLQVQLDDPRGMGRRVFQQAIYPKNHPFHSFPTIESLQNITREDVVSFYQQHYRPDATTITLVGDFEPTQVKSLLNKAFGQWIAEGKPPVLNLPFVTFPSNSQQLNTVIPGKTESVTYLGYNGISRKDPRFYAALILNQILGGDTLSSRLGTEVRDRLGLTYGIYSGFAAGINPGPFVISMQTAPQDTQKAISSTLALLKQFREQGITEAEFKTAKRSLVNSYPVDLASPSQVASIILENAILGLSTAELREFPQRLQAVTMTQVQKAIAELIKPENLIIVTAGPENTTTQGS</sequence>
<evidence type="ECO:0000259" key="4">
    <source>
        <dbReference type="Pfam" id="PF00675"/>
    </source>
</evidence>
<feature type="signal peptide" evidence="3">
    <location>
        <begin position="1"/>
        <end position="23"/>
    </location>
</feature>
<evidence type="ECO:0000256" key="3">
    <source>
        <dbReference type="SAM" id="SignalP"/>
    </source>
</evidence>
<dbReference type="InterPro" id="IPR011765">
    <property type="entry name" value="Pept_M16_N"/>
</dbReference>
<feature type="compositionally biased region" description="Polar residues" evidence="2">
    <location>
        <begin position="480"/>
        <end position="490"/>
    </location>
</feature>
<dbReference type="InterPro" id="IPR050361">
    <property type="entry name" value="MPP/UQCRC_Complex"/>
</dbReference>
<evidence type="ECO:0000256" key="1">
    <source>
        <dbReference type="ARBA" id="ARBA00007261"/>
    </source>
</evidence>
<feature type="domain" description="Peptidase M16 C-terminal" evidence="5">
    <location>
        <begin position="197"/>
        <end position="377"/>
    </location>
</feature>
<dbReference type="PANTHER" id="PTHR11851">
    <property type="entry name" value="METALLOPROTEASE"/>
    <property type="match status" value="1"/>
</dbReference>
<dbReference type="Pfam" id="PF00675">
    <property type="entry name" value="Peptidase_M16"/>
    <property type="match status" value="2"/>
</dbReference>
<name>A0ABR8FED9_9NOST</name>
<comment type="similarity">
    <text evidence="1">Belongs to the peptidase M16 family.</text>
</comment>
<dbReference type="Gene3D" id="3.30.830.10">
    <property type="entry name" value="Metalloenzyme, LuxS/M16 peptidase-like"/>
    <property type="match status" value="4"/>
</dbReference>
<keyword evidence="3" id="KW-0732">Signal</keyword>
<dbReference type="InterPro" id="IPR007863">
    <property type="entry name" value="Peptidase_M16_C"/>
</dbReference>
<feature type="domain" description="Peptidase M16 N-terminal" evidence="4">
    <location>
        <begin position="46"/>
        <end position="191"/>
    </location>
</feature>
<feature type="region of interest" description="Disordered" evidence="2">
    <location>
        <begin position="440"/>
        <end position="490"/>
    </location>
</feature>
<organism evidence="6 7">
    <name type="scientific">Anabaena lutea FACHB-196</name>
    <dbReference type="NCBI Taxonomy" id="2692881"/>
    <lineage>
        <taxon>Bacteria</taxon>
        <taxon>Bacillati</taxon>
        <taxon>Cyanobacteriota</taxon>
        <taxon>Cyanophyceae</taxon>
        <taxon>Nostocales</taxon>
        <taxon>Nostocaceae</taxon>
        <taxon>Anabaena</taxon>
    </lineage>
</organism>
<feature type="chain" id="PRO_5046075107" evidence="3">
    <location>
        <begin position="24"/>
        <end position="909"/>
    </location>
</feature>
<gene>
    <name evidence="6" type="ORF">H6G59_08770</name>
</gene>
<accession>A0ABR8FED9</accession>
<keyword evidence="7" id="KW-1185">Reference proteome</keyword>
<proteinExistence type="inferred from homology"/>
<comment type="caution">
    <text evidence="6">The sequence shown here is derived from an EMBL/GenBank/DDBJ whole genome shotgun (WGS) entry which is preliminary data.</text>
</comment>
<evidence type="ECO:0000313" key="6">
    <source>
        <dbReference type="EMBL" id="MBD2567998.1"/>
    </source>
</evidence>
<dbReference type="Proteomes" id="UP000640531">
    <property type="component" value="Unassembled WGS sequence"/>
</dbReference>
<feature type="domain" description="Peptidase M16 C-terminal" evidence="5">
    <location>
        <begin position="655"/>
        <end position="835"/>
    </location>
</feature>
<dbReference type="Pfam" id="PF05193">
    <property type="entry name" value="Peptidase_M16_C"/>
    <property type="match status" value="2"/>
</dbReference>
<dbReference type="PANTHER" id="PTHR11851:SF49">
    <property type="entry name" value="MITOCHONDRIAL-PROCESSING PEPTIDASE SUBUNIT ALPHA"/>
    <property type="match status" value="1"/>
</dbReference>
<protein>
    <submittedName>
        <fullName evidence="6">Insulinase family protein</fullName>
    </submittedName>
</protein>
<dbReference type="SUPFAM" id="SSF63411">
    <property type="entry name" value="LuxS/MPP-like metallohydrolase"/>
    <property type="match status" value="4"/>
</dbReference>
<feature type="domain" description="Peptidase M16 N-terminal" evidence="4">
    <location>
        <begin position="504"/>
        <end position="614"/>
    </location>
</feature>
<dbReference type="InterPro" id="IPR011249">
    <property type="entry name" value="Metalloenz_LuxS/M16"/>
</dbReference>
<evidence type="ECO:0000259" key="5">
    <source>
        <dbReference type="Pfam" id="PF05193"/>
    </source>
</evidence>
<dbReference type="EMBL" id="JACJST010000006">
    <property type="protein sequence ID" value="MBD2567998.1"/>
    <property type="molecule type" value="Genomic_DNA"/>
</dbReference>
<evidence type="ECO:0000256" key="2">
    <source>
        <dbReference type="SAM" id="MobiDB-lite"/>
    </source>
</evidence>
<reference evidence="6 7" key="1">
    <citation type="journal article" date="2020" name="ISME J.">
        <title>Comparative genomics reveals insights into cyanobacterial evolution and habitat adaptation.</title>
        <authorList>
            <person name="Chen M.Y."/>
            <person name="Teng W.K."/>
            <person name="Zhao L."/>
            <person name="Hu C.X."/>
            <person name="Zhou Y.K."/>
            <person name="Han B.P."/>
            <person name="Song L.R."/>
            <person name="Shu W.S."/>
        </authorList>
    </citation>
    <scope>NUCLEOTIDE SEQUENCE [LARGE SCALE GENOMIC DNA]</scope>
    <source>
        <strain evidence="6 7">FACHB-196</strain>
    </source>
</reference>
<evidence type="ECO:0000313" key="7">
    <source>
        <dbReference type="Proteomes" id="UP000640531"/>
    </source>
</evidence>